<dbReference type="PANTHER" id="PTHR43952">
    <property type="entry name" value="MYB FAMILY TRANSCRIPTION FACTOR-RELATED"/>
    <property type="match status" value="1"/>
</dbReference>
<dbReference type="Proteomes" id="UP000631114">
    <property type="component" value="Unassembled WGS sequence"/>
</dbReference>
<dbReference type="Gene3D" id="1.10.10.60">
    <property type="entry name" value="Homeodomain-like"/>
    <property type="match status" value="1"/>
</dbReference>
<evidence type="ECO:0000256" key="3">
    <source>
        <dbReference type="ARBA" id="ARBA00023163"/>
    </source>
</evidence>
<dbReference type="SUPFAM" id="SSF46689">
    <property type="entry name" value="Homeodomain-like"/>
    <property type="match status" value="1"/>
</dbReference>
<evidence type="ECO:0000256" key="2">
    <source>
        <dbReference type="ARBA" id="ARBA00023015"/>
    </source>
</evidence>
<proteinExistence type="predicted"/>
<dbReference type="OrthoDB" id="118550at2759"/>
<dbReference type="GO" id="GO:0003700">
    <property type="term" value="F:DNA-binding transcription factor activity"/>
    <property type="evidence" value="ECO:0007669"/>
    <property type="project" value="InterPro"/>
</dbReference>
<gene>
    <name evidence="6" type="ORF">IFM89_025496</name>
</gene>
<evidence type="ECO:0000313" key="6">
    <source>
        <dbReference type="EMBL" id="KAF9593787.1"/>
    </source>
</evidence>
<dbReference type="FunFam" id="1.10.10.60:FF:000154">
    <property type="entry name" value="Transcription factor SRM1"/>
    <property type="match status" value="1"/>
</dbReference>
<comment type="caution">
    <text evidence="6">The sequence shown here is derived from an EMBL/GenBank/DDBJ whole genome shotgun (WGS) entry which is preliminary data.</text>
</comment>
<dbReference type="GO" id="GO:0005634">
    <property type="term" value="C:nucleus"/>
    <property type="evidence" value="ECO:0007669"/>
    <property type="project" value="UniProtKB-SubCell"/>
</dbReference>
<evidence type="ECO:0000313" key="7">
    <source>
        <dbReference type="Proteomes" id="UP000631114"/>
    </source>
</evidence>
<comment type="subcellular location">
    <subcellularLocation>
        <location evidence="1">Nucleus</location>
    </subcellularLocation>
</comment>
<sequence>MGPKLSGLKGTGSEESVSGDMDGFQDLFYGWSWEENKLFELALAVVEEDNPDRWNAVAMMVGGRSAEEVEKHYKILLEDLRYIESGYMDHTLGEAQPCVPVAQSLSWTDEDQKFSLLGGSGIFFEDALLKV</sequence>
<feature type="domain" description="Myb-like" evidence="5">
    <location>
        <begin position="31"/>
        <end position="77"/>
    </location>
</feature>
<dbReference type="AlphaFoldDB" id="A0A835H8Q2"/>
<dbReference type="SMART" id="SM00717">
    <property type="entry name" value="SANT"/>
    <property type="match status" value="1"/>
</dbReference>
<name>A0A835H8Q2_9MAGN</name>
<accession>A0A835H8Q2</accession>
<organism evidence="6 7">
    <name type="scientific">Coptis chinensis</name>
    <dbReference type="NCBI Taxonomy" id="261450"/>
    <lineage>
        <taxon>Eukaryota</taxon>
        <taxon>Viridiplantae</taxon>
        <taxon>Streptophyta</taxon>
        <taxon>Embryophyta</taxon>
        <taxon>Tracheophyta</taxon>
        <taxon>Spermatophyta</taxon>
        <taxon>Magnoliopsida</taxon>
        <taxon>Ranunculales</taxon>
        <taxon>Ranunculaceae</taxon>
        <taxon>Coptidoideae</taxon>
        <taxon>Coptis</taxon>
    </lineage>
</organism>
<reference evidence="6 7" key="1">
    <citation type="submission" date="2020-10" db="EMBL/GenBank/DDBJ databases">
        <title>The Coptis chinensis genome and diversification of protoberbering-type alkaloids.</title>
        <authorList>
            <person name="Wang B."/>
            <person name="Shu S."/>
            <person name="Song C."/>
            <person name="Liu Y."/>
        </authorList>
    </citation>
    <scope>NUCLEOTIDE SEQUENCE [LARGE SCALE GENOMIC DNA]</scope>
    <source>
        <strain evidence="6">HL-2020</strain>
        <tissue evidence="6">Leaf</tissue>
    </source>
</reference>
<evidence type="ECO:0000259" key="5">
    <source>
        <dbReference type="PROSITE" id="PS50090"/>
    </source>
</evidence>
<dbReference type="EMBL" id="JADFTS010000008">
    <property type="protein sequence ID" value="KAF9593787.1"/>
    <property type="molecule type" value="Genomic_DNA"/>
</dbReference>
<dbReference type="InterPro" id="IPR009057">
    <property type="entry name" value="Homeodomain-like_sf"/>
</dbReference>
<protein>
    <recommendedName>
        <fullName evidence="5">Myb-like domain-containing protein</fullName>
    </recommendedName>
</protein>
<evidence type="ECO:0000256" key="1">
    <source>
        <dbReference type="ARBA" id="ARBA00004123"/>
    </source>
</evidence>
<dbReference type="PANTHER" id="PTHR43952:SF45">
    <property type="entry name" value="PROTEIN RADIALIS-LIKE 4"/>
    <property type="match status" value="1"/>
</dbReference>
<dbReference type="CDD" id="cd00167">
    <property type="entry name" value="SANT"/>
    <property type="match status" value="1"/>
</dbReference>
<dbReference type="InterPro" id="IPR044636">
    <property type="entry name" value="RADIALIS-like"/>
</dbReference>
<keyword evidence="2" id="KW-0805">Transcription regulation</keyword>
<keyword evidence="3" id="KW-0804">Transcription</keyword>
<dbReference type="InterPro" id="IPR001005">
    <property type="entry name" value="SANT/Myb"/>
</dbReference>
<keyword evidence="4" id="KW-0539">Nucleus</keyword>
<dbReference type="PROSITE" id="PS50090">
    <property type="entry name" value="MYB_LIKE"/>
    <property type="match status" value="1"/>
</dbReference>
<evidence type="ECO:0000256" key="4">
    <source>
        <dbReference type="ARBA" id="ARBA00023242"/>
    </source>
</evidence>
<keyword evidence="7" id="KW-1185">Reference proteome</keyword>
<dbReference type="Pfam" id="PF00249">
    <property type="entry name" value="Myb_DNA-binding"/>
    <property type="match status" value="1"/>
</dbReference>